<feature type="chain" id="PRO_5035210218" evidence="2">
    <location>
        <begin position="18"/>
        <end position="694"/>
    </location>
</feature>
<comment type="caution">
    <text evidence="3">The sequence shown here is derived from an EMBL/GenBank/DDBJ whole genome shotgun (WGS) entry which is preliminary data.</text>
</comment>
<protein>
    <submittedName>
        <fullName evidence="3">Uncharacterized protein</fullName>
    </submittedName>
</protein>
<evidence type="ECO:0000313" key="3">
    <source>
        <dbReference type="EMBL" id="CAH0106248.1"/>
    </source>
</evidence>
<feature type="region of interest" description="Disordered" evidence="1">
    <location>
        <begin position="271"/>
        <end position="316"/>
    </location>
</feature>
<keyword evidence="2" id="KW-0732">Signal</keyword>
<evidence type="ECO:0000313" key="4">
    <source>
        <dbReference type="Proteomes" id="UP000789390"/>
    </source>
</evidence>
<feature type="signal peptide" evidence="2">
    <location>
        <begin position="1"/>
        <end position="17"/>
    </location>
</feature>
<evidence type="ECO:0000256" key="1">
    <source>
        <dbReference type="SAM" id="MobiDB-lite"/>
    </source>
</evidence>
<name>A0A8J2RUM8_9CRUS</name>
<reference evidence="3" key="1">
    <citation type="submission" date="2021-11" db="EMBL/GenBank/DDBJ databases">
        <authorList>
            <person name="Schell T."/>
        </authorList>
    </citation>
    <scope>NUCLEOTIDE SEQUENCE</scope>
    <source>
        <strain evidence="3">M5</strain>
    </source>
</reference>
<keyword evidence="4" id="KW-1185">Reference proteome</keyword>
<organism evidence="3 4">
    <name type="scientific">Daphnia galeata</name>
    <dbReference type="NCBI Taxonomy" id="27404"/>
    <lineage>
        <taxon>Eukaryota</taxon>
        <taxon>Metazoa</taxon>
        <taxon>Ecdysozoa</taxon>
        <taxon>Arthropoda</taxon>
        <taxon>Crustacea</taxon>
        <taxon>Branchiopoda</taxon>
        <taxon>Diplostraca</taxon>
        <taxon>Cladocera</taxon>
        <taxon>Anomopoda</taxon>
        <taxon>Daphniidae</taxon>
        <taxon>Daphnia</taxon>
    </lineage>
</organism>
<evidence type="ECO:0000256" key="2">
    <source>
        <dbReference type="SAM" id="SignalP"/>
    </source>
</evidence>
<dbReference type="Proteomes" id="UP000789390">
    <property type="component" value="Unassembled WGS sequence"/>
</dbReference>
<dbReference type="EMBL" id="CAKKLH010000223">
    <property type="protein sequence ID" value="CAH0106248.1"/>
    <property type="molecule type" value="Genomic_DNA"/>
</dbReference>
<dbReference type="AlphaFoldDB" id="A0A8J2RUM8"/>
<feature type="region of interest" description="Disordered" evidence="1">
    <location>
        <begin position="568"/>
        <end position="593"/>
    </location>
</feature>
<feature type="compositionally biased region" description="Basic residues" evidence="1">
    <location>
        <begin position="583"/>
        <end position="593"/>
    </location>
</feature>
<dbReference type="OrthoDB" id="6348784at2759"/>
<proteinExistence type="predicted"/>
<sequence>MRLSLSVIGFFLAYVAAANIFEDHASSPYGFYPYYFNPFYSPYRLAGDELRTLALGMGGGFTAAIPKPIVTNIRVMTAKFTCSVSVTNRCSARQALGKPSGELEQPPSPASTNSDRGEEEDDILEQFSIAPSAVQDVEATQLPARESRAADPQWLGMSPRFNYLQEVQSAFHNGPYNPIAMQFNRRYAPVGQQPVASCRNSYIPAGRYGFYPYQYNPSYELNAEALYPRQLMWSLSDIITVAFPRPTISKTFTTTATITCTKSVARNCRLNQRPFKQKSHPSDNSTGQRIEAEQDEDEQFSISPSDVQGVEATQVPSRDVRAAEPQYLVNPPTFYENYSQDIESAFSSGPYNPAVMPFYGSYPLPAAVQRQLFSGILTVTKTVSTVLEMTTITQVPRCSKAELPLLLAFLAYVASDAYPPYFNGEQYPYHYNNPYYRAGPEDLRQIMFSLGLPSRQTVTVTSTVRPTLAFPSFPSLSLPTIARPPQRQTVTSRLTSTSTITCTKSTSVPCSVVVKSTLKPAAVMVKLNSTIEDQETTTDVTVMEENEEQFTTITPSIVQKVETTKMPSTVGPAITKMPNTKVPNRKGPNRKGRAVTEAEWLPLNPDFAEDYLEIQPQHDIESAFYTGPYDPVALPFFRRNTQPNISQLRQSSFLDLLGSFFGRPRSTLTVFEIKTATLTPTCSVAGPLPQCPNI</sequence>
<gene>
    <name evidence="3" type="ORF">DGAL_LOCUS9402</name>
</gene>
<feature type="region of interest" description="Disordered" evidence="1">
    <location>
        <begin position="96"/>
        <end position="120"/>
    </location>
</feature>
<accession>A0A8J2RUM8</accession>